<gene>
    <name evidence="2" type="ORF">E3U55_12445</name>
</gene>
<sequence>MSNEENDRRIEEVLANAKKVKVVRPKQNFGPVWKPNNNNDTKRRNTEEQVAPQLEQKRPPFFWI</sequence>
<name>A0A4Y8III8_9BACI</name>
<accession>A0A4Y8III8</accession>
<evidence type="ECO:0000313" key="2">
    <source>
        <dbReference type="EMBL" id="TFB15055.1"/>
    </source>
</evidence>
<dbReference type="Proteomes" id="UP000297975">
    <property type="component" value="Unassembled WGS sequence"/>
</dbReference>
<evidence type="ECO:0000256" key="1">
    <source>
        <dbReference type="SAM" id="MobiDB-lite"/>
    </source>
</evidence>
<proteinExistence type="predicted"/>
<dbReference type="EMBL" id="SOPW01000014">
    <property type="protein sequence ID" value="TFB15055.1"/>
    <property type="molecule type" value="Genomic_DNA"/>
</dbReference>
<reference evidence="2 3" key="1">
    <citation type="submission" date="2019-03" db="EMBL/GenBank/DDBJ databases">
        <authorList>
            <person name="He R.-H."/>
        </authorList>
    </citation>
    <scope>NUCLEOTIDE SEQUENCE [LARGE SCALE GENOMIC DNA]</scope>
    <source>
        <strain evidence="3">SH 714</strain>
    </source>
</reference>
<evidence type="ECO:0000313" key="3">
    <source>
        <dbReference type="Proteomes" id="UP000297975"/>
    </source>
</evidence>
<comment type="caution">
    <text evidence="2">The sequence shown here is derived from an EMBL/GenBank/DDBJ whole genome shotgun (WGS) entry which is preliminary data.</text>
</comment>
<keyword evidence="3" id="KW-1185">Reference proteome</keyword>
<dbReference type="RefSeq" id="WP_134340798.1">
    <property type="nucleotide sequence ID" value="NZ_SOPW01000014.1"/>
</dbReference>
<feature type="region of interest" description="Disordered" evidence="1">
    <location>
        <begin position="25"/>
        <end position="64"/>
    </location>
</feature>
<protein>
    <submittedName>
        <fullName evidence="2">Uncharacterized protein</fullName>
    </submittedName>
</protein>
<organism evidence="2 3">
    <name type="scientific">Filobacillus milosensis</name>
    <dbReference type="NCBI Taxonomy" id="94137"/>
    <lineage>
        <taxon>Bacteria</taxon>
        <taxon>Bacillati</taxon>
        <taxon>Bacillota</taxon>
        <taxon>Bacilli</taxon>
        <taxon>Bacillales</taxon>
        <taxon>Bacillaceae</taxon>
        <taxon>Filobacillus</taxon>
    </lineage>
</organism>
<dbReference type="AlphaFoldDB" id="A0A4Y8III8"/>